<gene>
    <name evidence="4" type="ORF">CWC05_19185</name>
</gene>
<dbReference type="EMBL" id="PNCG01000096">
    <property type="protein sequence ID" value="TMP84987.1"/>
    <property type="molecule type" value="Genomic_DNA"/>
</dbReference>
<dbReference type="Proteomes" id="UP000305874">
    <property type="component" value="Unassembled WGS sequence"/>
</dbReference>
<dbReference type="GO" id="GO:0006457">
    <property type="term" value="P:protein folding"/>
    <property type="evidence" value="ECO:0007669"/>
    <property type="project" value="InterPro"/>
</dbReference>
<dbReference type="SUPFAM" id="SSF109998">
    <property type="entry name" value="Triger factor/SurA peptide-binding domain-like"/>
    <property type="match status" value="1"/>
</dbReference>
<keyword evidence="2" id="KW-0413">Isomerase</keyword>
<protein>
    <submittedName>
        <fullName evidence="4">Trigger factor</fullName>
    </submittedName>
</protein>
<evidence type="ECO:0000313" key="5">
    <source>
        <dbReference type="Proteomes" id="UP000305874"/>
    </source>
</evidence>
<dbReference type="AlphaFoldDB" id="A0A5S3YZJ7"/>
<evidence type="ECO:0000256" key="1">
    <source>
        <dbReference type="ARBA" id="ARBA00023110"/>
    </source>
</evidence>
<dbReference type="GO" id="GO:0003755">
    <property type="term" value="F:peptidyl-prolyl cis-trans isomerase activity"/>
    <property type="evidence" value="ECO:0007669"/>
    <property type="project" value="UniProtKB-KW"/>
</dbReference>
<keyword evidence="1" id="KW-0697">Rotamase</keyword>
<dbReference type="Gene3D" id="1.10.3120.10">
    <property type="entry name" value="Trigger factor, C-terminal domain"/>
    <property type="match status" value="1"/>
</dbReference>
<reference evidence="4 5" key="1">
    <citation type="submission" date="2017-12" db="EMBL/GenBank/DDBJ databases">
        <authorList>
            <person name="Paulsen S."/>
            <person name="Gram L.K."/>
        </authorList>
    </citation>
    <scope>NUCLEOTIDE SEQUENCE [LARGE SCALE GENOMIC DNA]</scope>
    <source>
        <strain evidence="4 5">S2897</strain>
    </source>
</reference>
<evidence type="ECO:0000313" key="4">
    <source>
        <dbReference type="EMBL" id="TMP84987.1"/>
    </source>
</evidence>
<dbReference type="InterPro" id="IPR027304">
    <property type="entry name" value="Trigger_fact/SurA_dom_sf"/>
</dbReference>
<accession>A0A5S3YZJ7</accession>
<dbReference type="InterPro" id="IPR008880">
    <property type="entry name" value="Trigger_fac_C"/>
</dbReference>
<evidence type="ECO:0000256" key="2">
    <source>
        <dbReference type="ARBA" id="ARBA00023235"/>
    </source>
</evidence>
<evidence type="ECO:0000259" key="3">
    <source>
        <dbReference type="Pfam" id="PF05698"/>
    </source>
</evidence>
<dbReference type="GO" id="GO:0015031">
    <property type="term" value="P:protein transport"/>
    <property type="evidence" value="ECO:0007669"/>
    <property type="project" value="InterPro"/>
</dbReference>
<dbReference type="Pfam" id="PF05698">
    <property type="entry name" value="Trigger_C"/>
    <property type="match status" value="1"/>
</dbReference>
<reference evidence="5" key="2">
    <citation type="submission" date="2019-06" db="EMBL/GenBank/DDBJ databases">
        <title>Co-occurence of chitin degradation, pigmentation and bioactivity in marine Pseudoalteromonas.</title>
        <authorList>
            <person name="Sonnenschein E.C."/>
            <person name="Bech P.K."/>
        </authorList>
    </citation>
    <scope>NUCLEOTIDE SEQUENCE [LARGE SCALE GENOMIC DNA]</scope>
    <source>
        <strain evidence="5">S2897</strain>
    </source>
</reference>
<dbReference type="InterPro" id="IPR037041">
    <property type="entry name" value="Trigger_fac_C_sf"/>
</dbReference>
<proteinExistence type="predicted"/>
<feature type="domain" description="Trigger factor C-terminal" evidence="3">
    <location>
        <begin position="1"/>
        <end position="38"/>
    </location>
</feature>
<sequence length="60" mass="6615">ASAYEDPTEVVAYYKGNEQMMQQMRNVAMEEQAVESILAAASVTDVEKAFDDIMNPQQGA</sequence>
<feature type="non-terminal residue" evidence="4">
    <location>
        <position position="1"/>
    </location>
</feature>
<name>A0A5S3YZJ7_9GAMM</name>
<organism evidence="4 5">
    <name type="scientific">Pseudoalteromonas ruthenica</name>
    <dbReference type="NCBI Taxonomy" id="151081"/>
    <lineage>
        <taxon>Bacteria</taxon>
        <taxon>Pseudomonadati</taxon>
        <taxon>Pseudomonadota</taxon>
        <taxon>Gammaproteobacteria</taxon>
        <taxon>Alteromonadales</taxon>
        <taxon>Pseudoalteromonadaceae</taxon>
        <taxon>Pseudoalteromonas</taxon>
    </lineage>
</organism>
<comment type="caution">
    <text evidence="4">The sequence shown here is derived from an EMBL/GenBank/DDBJ whole genome shotgun (WGS) entry which is preliminary data.</text>
</comment>